<dbReference type="AlphaFoldDB" id="A0A2A4WZ98"/>
<sequence length="355" mass="40717">MSVFRSFKRGVKFVIPNPMWRKVSRTKHKLQRLLSPTADLNMLDIIIDRHKPAAAFPITKDVIAQYITNPDKRNTVYFPRVCRTICSSDADYIPKVENAGQIIKYKGQHVQVMHNGVMVHQNSYGEDPKRVDISLFGTWTSDIISILKGHHEPQEEKAFYEILKDIPKGGVMLELGCWWAYYSMWFNKQIPEAKNYMIEPNQVNLEFGKANFALNEMQGDFTVGFLGKKFDKTTHGINPKSPKLSIDEFIQQKSLDCIDILHSDIQGGEFKMLLGAHETLSNHKIRYVCISTHEDVIHQQCIDLLKSHKYLIVCQHTIREGCSADGLVVARASSLPGIDHIDITKYDYDWSKFTL</sequence>
<name>A0A2A4WZ98_UNCAE</name>
<dbReference type="SUPFAM" id="SSF53335">
    <property type="entry name" value="S-adenosyl-L-methionine-dependent methyltransferases"/>
    <property type="match status" value="1"/>
</dbReference>
<gene>
    <name evidence="2" type="ORF">COB21_05420</name>
</gene>
<evidence type="ECO:0000313" key="2">
    <source>
        <dbReference type="EMBL" id="PCI75640.1"/>
    </source>
</evidence>
<feature type="domain" description="Methyltransferase FkbM" evidence="1">
    <location>
        <begin position="227"/>
        <end position="310"/>
    </location>
</feature>
<dbReference type="InterPro" id="IPR006342">
    <property type="entry name" value="FkbM_mtfrase"/>
</dbReference>
<dbReference type="InterPro" id="IPR029063">
    <property type="entry name" value="SAM-dependent_MTases_sf"/>
</dbReference>
<dbReference type="Pfam" id="PF05050">
    <property type="entry name" value="Methyltransf_21"/>
    <property type="match status" value="1"/>
</dbReference>
<organism evidence="2 3">
    <name type="scientific">Aerophobetes bacterium</name>
    <dbReference type="NCBI Taxonomy" id="2030807"/>
    <lineage>
        <taxon>Bacteria</taxon>
        <taxon>Candidatus Aerophobota</taxon>
    </lineage>
</organism>
<reference evidence="3" key="1">
    <citation type="submission" date="2017-08" db="EMBL/GenBank/DDBJ databases">
        <title>A dynamic microbial community with high functional redundancy inhabits the cold, oxic subseafloor aquifer.</title>
        <authorList>
            <person name="Tully B.J."/>
            <person name="Wheat C.G."/>
            <person name="Glazer B.T."/>
            <person name="Huber J.A."/>
        </authorList>
    </citation>
    <scope>NUCLEOTIDE SEQUENCE [LARGE SCALE GENOMIC DNA]</scope>
</reference>
<dbReference type="EMBL" id="NVUK01000043">
    <property type="protein sequence ID" value="PCI75640.1"/>
    <property type="molecule type" value="Genomic_DNA"/>
</dbReference>
<evidence type="ECO:0000313" key="3">
    <source>
        <dbReference type="Proteomes" id="UP000218775"/>
    </source>
</evidence>
<dbReference type="Proteomes" id="UP000218775">
    <property type="component" value="Unassembled WGS sequence"/>
</dbReference>
<proteinExistence type="predicted"/>
<protein>
    <recommendedName>
        <fullName evidence="1">Methyltransferase FkbM domain-containing protein</fullName>
    </recommendedName>
</protein>
<accession>A0A2A4WZ98</accession>
<comment type="caution">
    <text evidence="2">The sequence shown here is derived from an EMBL/GenBank/DDBJ whole genome shotgun (WGS) entry which is preliminary data.</text>
</comment>
<evidence type="ECO:0000259" key="1">
    <source>
        <dbReference type="Pfam" id="PF05050"/>
    </source>
</evidence>
<dbReference type="Gene3D" id="3.40.50.150">
    <property type="entry name" value="Vaccinia Virus protein VP39"/>
    <property type="match status" value="1"/>
</dbReference>